<name>A0A5C5UYM5_9PLAN</name>
<gene>
    <name evidence="1" type="ORF">KOR42_54230</name>
</gene>
<proteinExistence type="predicted"/>
<dbReference type="AlphaFoldDB" id="A0A5C5UYM5"/>
<organism evidence="1 2">
    <name type="scientific">Thalassoglobus neptunius</name>
    <dbReference type="NCBI Taxonomy" id="1938619"/>
    <lineage>
        <taxon>Bacteria</taxon>
        <taxon>Pseudomonadati</taxon>
        <taxon>Planctomycetota</taxon>
        <taxon>Planctomycetia</taxon>
        <taxon>Planctomycetales</taxon>
        <taxon>Planctomycetaceae</taxon>
        <taxon>Thalassoglobus</taxon>
    </lineage>
</organism>
<dbReference type="EMBL" id="SIHI01000097">
    <property type="protein sequence ID" value="TWT30562.1"/>
    <property type="molecule type" value="Genomic_DNA"/>
</dbReference>
<comment type="caution">
    <text evidence="1">The sequence shown here is derived from an EMBL/GenBank/DDBJ whole genome shotgun (WGS) entry which is preliminary data.</text>
</comment>
<protein>
    <submittedName>
        <fullName evidence="1">Uncharacterized protein</fullName>
    </submittedName>
</protein>
<dbReference type="Proteomes" id="UP000317243">
    <property type="component" value="Unassembled WGS sequence"/>
</dbReference>
<keyword evidence="2" id="KW-1185">Reference proteome</keyword>
<evidence type="ECO:0000313" key="2">
    <source>
        <dbReference type="Proteomes" id="UP000317243"/>
    </source>
</evidence>
<accession>A0A5C5UYM5</accession>
<evidence type="ECO:0000313" key="1">
    <source>
        <dbReference type="EMBL" id="TWT30562.1"/>
    </source>
</evidence>
<sequence length="73" mass="8382">MTNFVGKGSHLQFNTIRSVQKSLVFSCLSAAQIQDADDQKTAELSWQFTVGSPKKFLIRFEDQRKFVRITTVR</sequence>
<reference evidence="1 2" key="1">
    <citation type="submission" date="2019-02" db="EMBL/GenBank/DDBJ databases">
        <title>Deep-cultivation of Planctomycetes and their phenomic and genomic characterization uncovers novel biology.</title>
        <authorList>
            <person name="Wiegand S."/>
            <person name="Jogler M."/>
            <person name="Boedeker C."/>
            <person name="Pinto D."/>
            <person name="Vollmers J."/>
            <person name="Rivas-Marin E."/>
            <person name="Kohn T."/>
            <person name="Peeters S.H."/>
            <person name="Heuer A."/>
            <person name="Rast P."/>
            <person name="Oberbeckmann S."/>
            <person name="Bunk B."/>
            <person name="Jeske O."/>
            <person name="Meyerdierks A."/>
            <person name="Storesund J.E."/>
            <person name="Kallscheuer N."/>
            <person name="Luecker S."/>
            <person name="Lage O.M."/>
            <person name="Pohl T."/>
            <person name="Merkel B.J."/>
            <person name="Hornburger P."/>
            <person name="Mueller R.-W."/>
            <person name="Bruemmer F."/>
            <person name="Labrenz M."/>
            <person name="Spormann A.M."/>
            <person name="Op Den Camp H."/>
            <person name="Overmann J."/>
            <person name="Amann R."/>
            <person name="Jetten M.S.M."/>
            <person name="Mascher T."/>
            <person name="Medema M.H."/>
            <person name="Devos D.P."/>
            <person name="Kaster A.-K."/>
            <person name="Ovreas L."/>
            <person name="Rohde M."/>
            <person name="Galperin M.Y."/>
            <person name="Jogler C."/>
        </authorList>
    </citation>
    <scope>NUCLEOTIDE SEQUENCE [LARGE SCALE GENOMIC DNA]</scope>
    <source>
        <strain evidence="1 2">KOR42</strain>
    </source>
</reference>